<evidence type="ECO:0000256" key="1">
    <source>
        <dbReference type="SAM" id="MobiDB-lite"/>
    </source>
</evidence>
<gene>
    <name evidence="2" type="ORF">FHL15_005466</name>
</gene>
<name>A0A553HZW5_9PEZI</name>
<dbReference type="EMBL" id="VFLP01000028">
    <property type="protein sequence ID" value="TRX93494.1"/>
    <property type="molecule type" value="Genomic_DNA"/>
</dbReference>
<dbReference type="Proteomes" id="UP000319160">
    <property type="component" value="Unassembled WGS sequence"/>
</dbReference>
<feature type="compositionally biased region" description="Polar residues" evidence="1">
    <location>
        <begin position="1"/>
        <end position="12"/>
    </location>
</feature>
<feature type="region of interest" description="Disordered" evidence="1">
    <location>
        <begin position="1"/>
        <end position="29"/>
    </location>
</feature>
<evidence type="ECO:0000313" key="2">
    <source>
        <dbReference type="EMBL" id="TRX93494.1"/>
    </source>
</evidence>
<dbReference type="OrthoDB" id="10620296at2759"/>
<dbReference type="AlphaFoldDB" id="A0A553HZW5"/>
<accession>A0A553HZW5</accession>
<proteinExistence type="predicted"/>
<protein>
    <submittedName>
        <fullName evidence="2">Uncharacterized protein</fullName>
    </submittedName>
</protein>
<evidence type="ECO:0000313" key="3">
    <source>
        <dbReference type="Proteomes" id="UP000319160"/>
    </source>
</evidence>
<sequence>MARSPHTPTIFSDNEEAMPSTPTRIGRGDKTQVLGAPRKVLINRSVSEVLEQPRRTVTITGSHLHLRATPALEKPHII</sequence>
<comment type="caution">
    <text evidence="2">The sequence shown here is derived from an EMBL/GenBank/DDBJ whole genome shotgun (WGS) entry which is preliminary data.</text>
</comment>
<reference evidence="3" key="1">
    <citation type="submission" date="2019-06" db="EMBL/GenBank/DDBJ databases">
        <title>Draft genome sequence of the griseofulvin-producing fungus Xylaria cubensis strain G536.</title>
        <authorList>
            <person name="Mead M.E."/>
            <person name="Raja H.A."/>
            <person name="Steenwyk J.L."/>
            <person name="Knowles S.L."/>
            <person name="Oberlies N.H."/>
            <person name="Rokas A."/>
        </authorList>
    </citation>
    <scope>NUCLEOTIDE SEQUENCE [LARGE SCALE GENOMIC DNA]</scope>
    <source>
        <strain evidence="3">G536</strain>
    </source>
</reference>
<keyword evidence="3" id="KW-1185">Reference proteome</keyword>
<organism evidence="2 3">
    <name type="scientific">Xylaria flabelliformis</name>
    <dbReference type="NCBI Taxonomy" id="2512241"/>
    <lineage>
        <taxon>Eukaryota</taxon>
        <taxon>Fungi</taxon>
        <taxon>Dikarya</taxon>
        <taxon>Ascomycota</taxon>
        <taxon>Pezizomycotina</taxon>
        <taxon>Sordariomycetes</taxon>
        <taxon>Xylariomycetidae</taxon>
        <taxon>Xylariales</taxon>
        <taxon>Xylariaceae</taxon>
        <taxon>Xylaria</taxon>
    </lineage>
</organism>